<feature type="domain" description="Cadherin-like" evidence="2">
    <location>
        <begin position="3887"/>
        <end position="3980"/>
    </location>
</feature>
<feature type="compositionally biased region" description="Low complexity" evidence="1">
    <location>
        <begin position="140"/>
        <end position="162"/>
    </location>
</feature>
<feature type="domain" description="Cadherin-like" evidence="2">
    <location>
        <begin position="1459"/>
        <end position="1552"/>
    </location>
</feature>
<feature type="compositionally biased region" description="Polar residues" evidence="1">
    <location>
        <begin position="87"/>
        <end position="103"/>
    </location>
</feature>
<feature type="compositionally biased region" description="Polar residues" evidence="1">
    <location>
        <begin position="1"/>
        <end position="10"/>
    </location>
</feature>
<feature type="domain" description="Cadherin-like" evidence="2">
    <location>
        <begin position="3983"/>
        <end position="4075"/>
    </location>
</feature>
<feature type="domain" description="Cadherin-like" evidence="2">
    <location>
        <begin position="4940"/>
        <end position="5030"/>
    </location>
</feature>
<dbReference type="NCBIfam" id="NF012211">
    <property type="entry name" value="tand_rpt_95"/>
    <property type="match status" value="51"/>
</dbReference>
<dbReference type="InterPro" id="IPR041690">
    <property type="entry name" value="Cadherin_5"/>
</dbReference>
<dbReference type="Gene3D" id="2.60.40.1120">
    <property type="entry name" value="Carboxypeptidase-like, regulatory domain"/>
    <property type="match status" value="1"/>
</dbReference>
<feature type="domain" description="Cadherin-like" evidence="2">
    <location>
        <begin position="502"/>
        <end position="595"/>
    </location>
</feature>
<dbReference type="InterPro" id="IPR008969">
    <property type="entry name" value="CarboxyPept-like_regulatory"/>
</dbReference>
<feature type="domain" description="Cadherin-like" evidence="2">
    <location>
        <begin position="311"/>
        <end position="404"/>
    </location>
</feature>
<evidence type="ECO:0000313" key="3">
    <source>
        <dbReference type="EMBL" id="XCD14688.1"/>
    </source>
</evidence>
<protein>
    <submittedName>
        <fullName evidence="3">Tandem-95 repeat protein</fullName>
    </submittedName>
</protein>
<proteinExistence type="predicted"/>
<feature type="domain" description="Cadherin-like" evidence="2">
    <location>
        <begin position="4366"/>
        <end position="4459"/>
    </location>
</feature>
<feature type="domain" description="Cadherin-like" evidence="2">
    <location>
        <begin position="4462"/>
        <end position="4555"/>
    </location>
</feature>
<feature type="domain" description="Cadherin-like" evidence="2">
    <location>
        <begin position="4271"/>
        <end position="4364"/>
    </location>
</feature>
<feature type="domain" description="Cadherin-like" evidence="2">
    <location>
        <begin position="2225"/>
        <end position="2317"/>
    </location>
</feature>
<feature type="domain" description="Cadherin-like" evidence="2">
    <location>
        <begin position="4653"/>
        <end position="4746"/>
    </location>
</feature>
<feature type="domain" description="Cadherin-like" evidence="2">
    <location>
        <begin position="3696"/>
        <end position="3789"/>
    </location>
</feature>
<feature type="domain" description="Cadherin-like" evidence="2">
    <location>
        <begin position="1842"/>
        <end position="1935"/>
    </location>
</feature>
<feature type="compositionally biased region" description="Low complexity" evidence="1">
    <location>
        <begin position="122"/>
        <end position="133"/>
    </location>
</feature>
<feature type="domain" description="Cadherin-like" evidence="2">
    <location>
        <begin position="694"/>
        <end position="787"/>
    </location>
</feature>
<feature type="domain" description="Cadherin-like" evidence="2">
    <location>
        <begin position="2320"/>
        <end position="2413"/>
    </location>
</feature>
<name>A0AAU8BGM1_9VIBR</name>
<feature type="domain" description="Cadherin-like" evidence="2">
    <location>
        <begin position="1268"/>
        <end position="1361"/>
    </location>
</feature>
<feature type="domain" description="Cadherin-like" evidence="2">
    <location>
        <begin position="1076"/>
        <end position="1169"/>
    </location>
</feature>
<feature type="domain" description="Cadherin-like" evidence="2">
    <location>
        <begin position="2886"/>
        <end position="2981"/>
    </location>
</feature>
<feature type="domain" description="Cadherin-like" evidence="2">
    <location>
        <begin position="2033"/>
        <end position="2126"/>
    </location>
</feature>
<organism evidence="3">
    <name type="scientific">Vibrio chaetopteri</name>
    <dbReference type="NCBI Taxonomy" id="3016528"/>
    <lineage>
        <taxon>Bacteria</taxon>
        <taxon>Pseudomonadati</taxon>
        <taxon>Pseudomonadota</taxon>
        <taxon>Gammaproteobacteria</taxon>
        <taxon>Vibrionales</taxon>
        <taxon>Vibrionaceae</taxon>
        <taxon>Vibrio</taxon>
    </lineage>
</organism>
<feature type="domain" description="Cadherin-like" evidence="2">
    <location>
        <begin position="2789"/>
        <end position="2877"/>
    </location>
</feature>
<sequence length="6019" mass="625574">MADNNENNPLNDAVEQVETGNDGTEQQQAQQNQQNTIATTIATGADAADAADDANQAMEDDPSGAGASSEGDDSGGEQSAQAVDSEAASSEGVQSGVVDSQMTDEGASADSGSGGAGGAGAGAQSVGGQDSQGSDGGSDAEGQTQQASGAPQASAASPAARAGEGDDFDTQTDSETFEVNVLDEGEQANLNQERLDDDFDSETTEQTFEIQVEDVNDEAEVEDVAYTIQEDGSLTFTDAQLLAGATDVDGDDLTVADVTYTGADGVFTDNGDGTYTFSPNENFNGEVDLSFSVSDGTTTTEANIDVTVEAVNDLPVAGSTTYSVNEDGIITISDAQLLANSSDVEGDVSVSDVSYSGTDGIFTDNGDGTYSFAPNENFNGNVSLDVVVVDEDGATAETTAGIDVIAVNDAPVSGDLAYSVDEDGSITLTQDQLLSQASDVDGDDLTAANLSAGDNATVTANEDGSFTITPDADFNGDIDLSFDISDGTDTIVANADLTVNPVNDAAVVEDVGYTIQEDGSLTFTDEQLLAGASDIDGDDLSVADVSYSGTEGVFTDNGDGTYTFAPNENFNGDVDLSFSVSDGTTTTEANIDVTVESVNDIPVAGSTTYSVNEDGIITISDEQLLANSSDVEGDVAVEDVSYSGTDGIFTDNGDGTYSFAPNENFNGNVSLDVIVVDEDGATAETTAGIDVIAVNDAPVSGDLAYSVDEDGSITLTQEQLLSQASDVDGDDLTAANLSVGDNATVTANEDGSFTITPDANFNGDIDLSFDISDGTDTIVANADLTVNPVNDAAVVEDVGYTIQEDGSLTFTDEQLLAGASDIDGDDLSVADVSYSGTEGVFTDNGDGTYTFAPNENFNGEVDLSFSVSDGTTTTEANIDVTVESVNDIPVAGSTTYSVNEDGIITISDEQLLANSSDVEGDVAVDDVSYSGTDGIFTDNGDGTYSFAPNENFNGNVSLDVTVVDEDGATAETTAGIDVTAVNDAPVSGDLAYSVDEDGSITLTQEQLLSQASDVDGDDLTAANLSAGDNATVTANEDGSFTITPDADFNGDIDLSFDISDGTDTIVANADLTVNPVNDAAVVEDVGYTIQEDGSLTFTDEQLLAGASDIDGDDLSVADVSYSGTEGVFTDNGDGTYTFAPNENFNGEVDLSFSVSDGTTTTEANIDVTVESVNDIPVAGSTTYSVDEGGIITISDDQLLANSSDVEGEVEVDDVSYSGTDGIFTDNGDGTYSFAPNENFNGNVSLDVTVVDEDGATADTTAGIEVIAVNDAPVSGDLAYSVDEDGSITLTQEQLLSQASDVDGDDLTAANLSAGDNATVTANEDGSFTITPDADFNGDIDLSFDISDGTDTIVANADLTVNPVNDAAVVEDVGYTIQEDGSLTFTDEQLLAGASDIDGDDLSVADVSYSGTEGVFTDNGDGTYTFAPNENFNGDVDLSFSVSDGTTTTEANIDVTVESVNDIPVAGSTTYSVDEDGIITISDEQLLANSSDVEGDVAVDDVSYSGTDGIFTDNGDGTYSFAPNENFNGNVSLDVTVVDEDGATADTTAGIDVIAVNDAPVSGDLAYSVDEDGSITLTQEQLLSQASDVDGDDLTAANLSAGDNATVTANEDGSFTITPDADFNGDIDLSFDISDGTDTIVANADLTVNPVNDAAVVEDVGYTIQEDGSLTFTDEQLLAGASDIDGDDLSVADVSYSGTEGVFTDNGDGTYTFAPNENFNGEVDLNFSVSDGTTTTEANIDVTVESVNDIPVAGSTTYSVQEDNSITITDEQLLANSSDVEGDVSVQDISYSGTDGVFADNGDGTYTFSPNENFSGEVSFDVVVADEDGATAETSAGLTVIEVNDPPIAGPTSYTIDEDSVLTFSESQVLGNASDIEGDVSLVGISYDGSHGIFSVNGDGTCSFAPNENFNGEVQLNVTIQDEDGATVETVINVDVLPINDAPVSGDLAYSVDEDGSVTLSQEQLLSQASDVEGDDLTAANLSAGDNATVTANEDGSFTITPDADFNGDIDLSFDISDGTDTIVANADLTVNPVNDAAVVEDVGYTIQEDGSLTFTDEQLLAGASDIDGDDLSVADVSYSGTEGVFTDNGDGTYTFAPNENFNGEVDLSFSVSDGTTTTEANIDVTVESVNDIPVAGSTTYSVDEDGIITISDEQLLANSSDVEGEVAVDDVSYSGTDGIFTDNGDGTYSFAPNENFNGNVSLDVTVVDEDGATAETTAGIDVIAVNDAPVSGTVAYSVDEDGSITLNQEQLLAQASDVDGDALTASNLSVGGDATVIDNGDGTFTITPDDNFNGEIDLNFDISDGTETIVATGGLTVNPVNDAPEVSGIVAQVDEDNSITITQEQLLANASDIDGDDLVASDLQLFGTEAEIVQNEDGSFTITPEENFNGELDFTYTVSDGDENVVTSLDLTVNPVNDAPDAGDEIYIQAEEDQTVGVSMREEPAIRLDQQPEFGIVQANIEDEWVTLEVGQEVSPDTEIRFVPDETAVADSTSTTQLGTFDDNAKVSDWGDEVDSHTRQFTDGDLTVITQSTDGPLGAWNGNTHIGHGIGDTDRQGLSGDEQLVVTVEGQDINEISFNLDGLGGWFMEESRHFTEVEIRAFDADGNLIDSETYHKDDRNSYEHEYTLTTDEPVARFELGTIQGNGTYVVQNMSVSQTLPDDVVFTSIGIDGTEVTETISLNVREGDQEIDLTADLPAVTTTEEGADGFASIVITEEQLLAQASDIDSDELDIINLALEDDNATLTDNGDGTWTVTPNENFSGDIDLTYQVTDGELVDDNTIHINFAEVNDAPVVSGPVILSTEEDNSITFTDEDLLANASDIEGDELSIYNVSYNGDSGELTDNGDGTYTFVPNENFNGDVDLSFGVSDGEDVTMNQIDLAVIPVNDVPVPGAPLNLDMLNDGTITISTSSLLSGATDVDGDILHVENLVLTNQLDGTLVDNGDNTFSFTPSEGFTGNVSLSFDISDGQASAPSSLNIDVVDSNVGPEVTGPLSATVEEDGTITITQEELLANASDLDGDDLTAVNLSTNDENATIVQNEDGSFTITPSEDFYGDIDFTYDVTDGIATVGTELDLTVTPVNDTPDVPDLSFNVLEDESIIVTAEELLAQATDVEGDDLTVVNVNSDDPNVSVTDNGDGTYTLTPAPDYSGSAGLTFDVSDGTDTVTADIALKVQFVNDAPEAEPVVAEMDEDGVILVTQDMLLENATDRDGDFLVAENLETNDPNATIVNNGDGTYSVTPSQDFNGDIVFSYNVSDGELDTTSELTLTVNPVNDAPDVAPLNVDIQEDNTFVFTEEQLLAQATDVEGDELSITDVSYSGDEGSLVDNGDGTYTFTPEEHFSGNLDIGFTVSDGEAEVAQTIGVNVEAVADAPDLEVTTGDGDTVTDEAIVVEPGSTTELNIGAALVDQDLSETLTLEVGGLPEGTVIRYDNEGVLDDQSGGITSYETTDITVTFEGEGAGFQNTAGYYTVDEDGNITDVNIGFENASQVGSGGDLIPGQSSITFEVEEGESFNLFVIPNGFNRNDFDSMQDGTFMFRDADGNPATIDSVDPQLVHIDPDGNETVIQSQFGDSVFHGGTNTNLNQDGVEHTRTTLNDDGEIVYGIEDLYGGGDRDYDDFTFTVDVGETNSQILQGEIVIGEDGTAVLPTLVIDQNIEITFPEDYTGSTALEIKATATELSNDDEASTIQVVNFEVDHAPESDSVSAQVDEDGSITITQEQLLANANDLDGDALTALNLSTEDENVTVVDNGDGTFTITPDADFNGDVNFSFDVSDGDQIVSTNLDLTVNPVNDAAVVEDVGYTIQEDGSLTFTDEQLLAGASDIDGDDLSVADVSYSGTEGVFTDNGDGSYTFAPNENFNGEVDLSFSVSDGTTTTEANVDVTVESVNDIPVAGSTTYSVDEDGIITISDDQLLANSSDVEGEVAVDDVSYSGTDGIFTDNGDGTYSFAPNENFNGNVSLDVTVVDEDGATAETTAGIEVIAVNDAPVSGDLAYSINEDGSITLTQEQLLSQASDVEGDDLTALDVTAASNATVVANEDGSFTITPDADFYGDIDLTFSVTDGTDSTVANIDLTVNPVNDAAAIVEDVAYTMEEDGSLTFTDEQLLANATDVDGDDLSVESVTYNGAEGVFTDNGDGTYTFAPNENFSGEVDLLFEVSDGTEITPANIDITVTEVNDLPVAGSTTYSVDEDNILTFTNEQLLANSSDVEGDVAVSDVSYSGTDGIFTDNGDGTYSFAPNENFNGEVSIDVTVVDEQGATAETTAGVEVIAVNDAPVSGDLAYSVDEDGSITLTQEQLLSQASDVDGDDLTAANLSAGDNATVTANEDGSFTITPDADFNGDIDLSFDISDGTDTIVANADLTVNPVNDAAVVEDVGYTIQEDGSLTFTDEQLLAGASDIDGDDLSVADVSYSGTEGVFTDNGDGTYTFSPNENFNGEVDLSFSVSDGTTTTEANIDVTVESVNDIPVAGSTTYSVDEDGIITISDEQLLANSSDVEGEVNVDDVSYSGTDGIFTDNGDGTYSFAPNENFNGNVSLDVTVVDEDGATAGTTAGIDVIAVNDAPVSGDLAYSVDEDGSITLTQEQLLSQASDIEGDDLTAANLSAGDNATVTANEDGSFTITPDADFNGDIDLNFDISDGTDTIVASADLTVNPVNDAAVVEDIGYTIQEDGSLTFTDEQLLAGASDIDGDDLSVADVTYTGTDGVFTDNGDGTYTFAPNENFNGDVDLKFSVSDGTTTTEANIDVSVESVNDLPVAGSTSYSVNEDGVITISDDQLLANSSDVEGDVSVSDVSYSGTDGIFTDNGDGTYSFAPNENFNGNVSLDVVVVDEDGATADTTAGIDVIAVNDAPVSSDLAYNINEDGSITLTQEQLLSQASDVDGDDLTAANLSAGDNATVVDNGDGTFTVTPEANFNGNIDLSFDISDGTETIVANADLSVNPVNDLPTTSDVYANVDEDNTITITQEQLLANAADIEGDALTADSLVADNATIVDNGDGTFSITPDENFNGYIDVAYSISDGDTPIAANLGLTVDPVNDAPIVSADVAITIEEDGSYTITQEELLQFATDIEDDDMTAIIGEQGDNTTVTGTVLDAETSNPVSGAEVTLNDGAGNSYTTVTNDSGSYSVSGSIVNEGTVTIEQEGSITTSFVVPAGEETNSGVTAISEVLDDADMRVVVTWGDDPRDLDNHLWLYDQDSGQELDHIYYRDMSYTQESGDRVAQDVDDVNGNGPETITIPNYEDMNMHYSVHNYSGRSWDVDGVEDVQVQIFVGDTLIQSFTPDLPDNPQGDHWHVFDIVDGVIVPSQDVSSVTNFELPTSEEAAAADNGIDISEVVAGDTEETGSGEETDGNEPSIGDIAIENAIITDNGDGTYTITPEENFNGEFSISYNVDDGNGGVTPAELDVTVTAVNDLSVIYDHDYTINEDGSLTFTDEQLLAGATDIDGDDLTVESVNYEGADGVFTDNGDGTYTFAPNENFNGNVDLTYDVSDGTDTVLANIDVQVVPINDVPVAGATSYSVDEDGSITISDAQLLANSSDVEGDVAVDSVTYTGTDGVFTDNGDGTYTFSPNENFNGDVSLNVTVVDEDGATADTTAGIDVISVNDLPVAGATTYSVDEDNIITITSDQLLANSSDMEGEVAVDDVSYSGTDGILTDNGDGTFSFAPNENFNGNISLDVTVVDEDGATADTTAGIDVIAVNDAPVSGDLAYSVDEDGSITLSQEQLLAQASDVEGDELEAANLTAGDNATVTANDDGSFTITPDADFNGDIDLSFDISDGTDTIVANADLTVNPVNDAAVVEDLGYTIQEDGSLTFTDEQLLAGASDIDGDDLSVADVSYSGTEGVFTDNGDGTYTFAPNENFNGEVDLNFSVSDGTTTTEANIDVTVESVNDIPVAGSTTYSVNEDGIITISDDQLLANSSDVEGEVSVDDVSYSGTDGIFTDNGDGTYSFAPNENFNGNVSLDVTVVDEDGATADTTAGIDVIAVNDAPVSGDLAYSVDEDGSITLTQDQLSVTSVRCRWR</sequence>
<feature type="domain" description="Cadherin-like" evidence="2">
    <location>
        <begin position="598"/>
        <end position="691"/>
    </location>
</feature>
<feature type="compositionally biased region" description="Low complexity" evidence="1">
    <location>
        <begin position="21"/>
        <end position="69"/>
    </location>
</feature>
<feature type="domain" description="Cadherin-like" evidence="2">
    <location>
        <begin position="4558"/>
        <end position="4651"/>
    </location>
</feature>
<feature type="domain" description="Cadherin-like" evidence="2">
    <location>
        <begin position="2985"/>
        <end position="3079"/>
    </location>
</feature>
<feature type="domain" description="Cadherin-like" evidence="2">
    <location>
        <begin position="3273"/>
        <end position="3366"/>
    </location>
</feature>
<feature type="domain" description="Cadherin-like" evidence="2">
    <location>
        <begin position="1172"/>
        <end position="1265"/>
    </location>
</feature>
<feature type="domain" description="Cadherin-like" evidence="2">
    <location>
        <begin position="1363"/>
        <end position="1456"/>
    </location>
</feature>
<feature type="domain" description="Cadherin-like" evidence="2">
    <location>
        <begin position="5887"/>
        <end position="5980"/>
    </location>
</feature>
<feature type="domain" description="Cadherin-like" evidence="2">
    <location>
        <begin position="2706"/>
        <end position="2784"/>
    </location>
</feature>
<accession>A0AAU8BGM1</accession>
<feature type="domain" description="Cadherin-like" evidence="2">
    <location>
        <begin position="3081"/>
        <end position="3174"/>
    </location>
</feature>
<dbReference type="SUPFAM" id="SSF49464">
    <property type="entry name" value="Carboxypeptidase regulatory domain-like"/>
    <property type="match status" value="1"/>
</dbReference>
<feature type="domain" description="Cadherin-like" evidence="2">
    <location>
        <begin position="215"/>
        <end position="308"/>
    </location>
</feature>
<feature type="domain" description="Cadherin-like" evidence="2">
    <location>
        <begin position="789"/>
        <end position="882"/>
    </location>
</feature>
<reference evidence="3" key="1">
    <citation type="submission" date="2023-01" db="EMBL/GenBank/DDBJ databases">
        <title>Vibrio sp. CB1-14 genome sequencing.</title>
        <authorList>
            <person name="Otstavnykh N."/>
            <person name="Isaeva M."/>
            <person name="Meleshko D."/>
        </authorList>
    </citation>
    <scope>NUCLEOTIDE SEQUENCE</scope>
    <source>
        <strain evidence="3">CB1-14</strain>
    </source>
</reference>
<feature type="domain" description="Cadherin-like" evidence="2">
    <location>
        <begin position="5600"/>
        <end position="5693"/>
    </location>
</feature>
<feature type="domain" description="Cadherin-like" evidence="2">
    <location>
        <begin position="1555"/>
        <end position="1648"/>
    </location>
</feature>
<feature type="domain" description="Cadherin-like" evidence="2">
    <location>
        <begin position="2129"/>
        <end position="2222"/>
    </location>
</feature>
<feature type="domain" description="Cadherin-like" evidence="2">
    <location>
        <begin position="4749"/>
        <end position="4842"/>
    </location>
</feature>
<evidence type="ECO:0000259" key="2">
    <source>
        <dbReference type="Pfam" id="PF17892"/>
    </source>
</evidence>
<feature type="domain" description="Cadherin-like" evidence="2">
    <location>
        <begin position="885"/>
        <end position="979"/>
    </location>
</feature>
<feature type="domain" description="Cadherin-like" evidence="2">
    <location>
        <begin position="5696"/>
        <end position="5789"/>
    </location>
</feature>
<feature type="domain" description="Cadherin-like" evidence="2">
    <location>
        <begin position="1939"/>
        <end position="2031"/>
    </location>
</feature>
<feature type="domain" description="Cadherin-like" evidence="2">
    <location>
        <begin position="5419"/>
        <end position="5499"/>
    </location>
</feature>
<evidence type="ECO:0000256" key="1">
    <source>
        <dbReference type="SAM" id="MobiDB-lite"/>
    </source>
</evidence>
<feature type="domain" description="Cadherin-like" evidence="2">
    <location>
        <begin position="5346"/>
        <end position="5406"/>
    </location>
</feature>
<feature type="domain" description="Cadherin-like" evidence="2">
    <location>
        <begin position="4078"/>
        <end position="4173"/>
    </location>
</feature>
<feature type="domain" description="Cadherin-like" evidence="2">
    <location>
        <begin position="407"/>
        <end position="500"/>
    </location>
</feature>
<feature type="domain" description="Cadherin-like" evidence="2">
    <location>
        <begin position="5505"/>
        <end position="5597"/>
    </location>
</feature>
<feature type="compositionally biased region" description="Gly residues" evidence="1">
    <location>
        <begin position="112"/>
        <end position="121"/>
    </location>
</feature>
<feature type="domain" description="Cadherin-like" evidence="2">
    <location>
        <begin position="3177"/>
        <end position="3271"/>
    </location>
</feature>
<feature type="region of interest" description="Disordered" evidence="1">
    <location>
        <begin position="1"/>
        <end position="171"/>
    </location>
</feature>
<feature type="domain" description="Cadherin-like" evidence="2">
    <location>
        <begin position="1746"/>
        <end position="1839"/>
    </location>
</feature>
<dbReference type="RefSeq" id="WP_353496167.1">
    <property type="nucleotide sequence ID" value="NZ_CP115920.1"/>
</dbReference>
<feature type="domain" description="Cadherin-like" evidence="2">
    <location>
        <begin position="5791"/>
        <end position="5884"/>
    </location>
</feature>
<dbReference type="Pfam" id="PF17892">
    <property type="entry name" value="Cadherin_5"/>
    <property type="match status" value="51"/>
</dbReference>
<feature type="domain" description="Cadherin-like" evidence="2">
    <location>
        <begin position="4175"/>
        <end position="4268"/>
    </location>
</feature>
<dbReference type="EMBL" id="CP115920">
    <property type="protein sequence ID" value="XCD14688.1"/>
    <property type="molecule type" value="Genomic_DNA"/>
</dbReference>
<gene>
    <name evidence="3" type="ORF">PG915_08695</name>
</gene>
<feature type="domain" description="Cadherin-like" evidence="2">
    <location>
        <begin position="3791"/>
        <end position="3884"/>
    </location>
</feature>
<feature type="domain" description="Cadherin-like" evidence="2">
    <location>
        <begin position="981"/>
        <end position="1074"/>
    </location>
</feature>
<dbReference type="KEGG" id="vck:PG915_08695"/>
<dbReference type="Gene3D" id="2.60.40.2810">
    <property type="match status" value="4"/>
</dbReference>
<feature type="domain" description="Cadherin-like" evidence="2">
    <location>
        <begin position="4845"/>
        <end position="4937"/>
    </location>
</feature>
<feature type="domain" description="Cadherin-like" evidence="2">
    <location>
        <begin position="1650"/>
        <end position="1743"/>
    </location>
</feature>